<dbReference type="PANTHER" id="PTHR32089:SF112">
    <property type="entry name" value="LYSOZYME-LIKE PROTEIN-RELATED"/>
    <property type="match status" value="1"/>
</dbReference>
<dbReference type="SMART" id="SM00283">
    <property type="entry name" value="MA"/>
    <property type="match status" value="1"/>
</dbReference>
<dbReference type="GO" id="GO:0016020">
    <property type="term" value="C:membrane"/>
    <property type="evidence" value="ECO:0007669"/>
    <property type="project" value="InterPro"/>
</dbReference>
<reference evidence="4 5" key="1">
    <citation type="submission" date="2014-06" db="EMBL/GenBank/DDBJ databases">
        <title>Genome characterization of distinct group I Clostridium botulinum lineages.</title>
        <authorList>
            <person name="Giordani F."/>
            <person name="Anselmo A."/>
            <person name="Fillo S."/>
            <person name="Palozzi A.M."/>
            <person name="Fortunato A."/>
            <person name="Gentile B."/>
            <person name="Ciammaruconi A."/>
            <person name="Anniballi F."/>
            <person name="De Medici D."/>
            <person name="Lista F."/>
        </authorList>
    </citation>
    <scope>NUCLEOTIDE SEQUENCE [LARGE SCALE GENOMIC DNA]</scope>
    <source>
        <strain evidence="4 5">B2 450</strain>
    </source>
</reference>
<dbReference type="RefSeq" id="WP_043031761.1">
    <property type="nucleotide sequence ID" value="NZ_JXSU01000007.1"/>
</dbReference>
<evidence type="ECO:0000256" key="2">
    <source>
        <dbReference type="PROSITE-ProRule" id="PRU00284"/>
    </source>
</evidence>
<gene>
    <name evidence="4" type="ORF">N495_06290</name>
</gene>
<evidence type="ECO:0000256" key="1">
    <source>
        <dbReference type="ARBA" id="ARBA00023224"/>
    </source>
</evidence>
<sequence length="278" mass="30514">MISNSFDNQVFDYFKNIVPYLHHFFSEDILVSVCDREKYIKIDGAEKFGLSVKAGDFISNQGGDFEAIKTGKIIEKNISKDVFGKEVKNISVPFKDENGNIVGCIAIVKNLAKNIEMSTLSQNLSIALSQITKSSNEVLKTIQNVALTNSDILENVEKTNNEAKNTDEILEFVKNIANKTNLLGLNAAIEAARAGESGKGFNVVATEIRKLSKSSAESINKIEDIIKNIQLSVSNITKNINQINVSFQEQASEVGEINAAIENLTSTAKALENISKNY</sequence>
<evidence type="ECO:0000313" key="4">
    <source>
        <dbReference type="EMBL" id="KIS23212.1"/>
    </source>
</evidence>
<feature type="domain" description="Methyl-accepting transducer" evidence="3">
    <location>
        <begin position="133"/>
        <end position="278"/>
    </location>
</feature>
<dbReference type="HOGENOM" id="CLU_043276_0_0_9"/>
<dbReference type="SUPFAM" id="SSF58104">
    <property type="entry name" value="Methyl-accepting chemotaxis protein (MCP) signaling domain"/>
    <property type="match status" value="1"/>
</dbReference>
<dbReference type="GO" id="GO:0007165">
    <property type="term" value="P:signal transduction"/>
    <property type="evidence" value="ECO:0007669"/>
    <property type="project" value="UniProtKB-KW"/>
</dbReference>
<dbReference type="Pfam" id="PF00015">
    <property type="entry name" value="MCPsignal"/>
    <property type="match status" value="1"/>
</dbReference>
<evidence type="ECO:0000313" key="5">
    <source>
        <dbReference type="Proteomes" id="UP000032250"/>
    </source>
</evidence>
<protein>
    <submittedName>
        <fullName evidence="4">Chemotaxis protein</fullName>
    </submittedName>
</protein>
<dbReference type="EMBL" id="JXSU01000007">
    <property type="protein sequence ID" value="KIS23212.1"/>
    <property type="molecule type" value="Genomic_DNA"/>
</dbReference>
<dbReference type="Gene3D" id="1.10.287.950">
    <property type="entry name" value="Methyl-accepting chemotaxis protein"/>
    <property type="match status" value="1"/>
</dbReference>
<evidence type="ECO:0000259" key="3">
    <source>
        <dbReference type="PROSITE" id="PS50111"/>
    </source>
</evidence>
<dbReference type="OrthoDB" id="9807021at2"/>
<accession>A0A0D1BTV6</accession>
<proteinExistence type="predicted"/>
<comment type="caution">
    <text evidence="4">The sequence shown here is derived from an EMBL/GenBank/DDBJ whole genome shotgun (WGS) entry which is preliminary data.</text>
</comment>
<dbReference type="AlphaFoldDB" id="A0A0D1BTV6"/>
<organism evidence="4 5">
    <name type="scientific">Clostridium botulinum B2 450</name>
    <dbReference type="NCBI Taxonomy" id="1379739"/>
    <lineage>
        <taxon>Bacteria</taxon>
        <taxon>Bacillati</taxon>
        <taxon>Bacillota</taxon>
        <taxon>Clostridia</taxon>
        <taxon>Eubacteriales</taxon>
        <taxon>Clostridiaceae</taxon>
        <taxon>Clostridium</taxon>
    </lineage>
</organism>
<keyword evidence="1 2" id="KW-0807">Transducer</keyword>
<dbReference type="Proteomes" id="UP000032250">
    <property type="component" value="Unassembled WGS sequence"/>
</dbReference>
<name>A0A0D1BTV6_CLOBO</name>
<dbReference type="PROSITE" id="PS50111">
    <property type="entry name" value="CHEMOTAXIS_TRANSDUC_2"/>
    <property type="match status" value="1"/>
</dbReference>
<dbReference type="InterPro" id="IPR004089">
    <property type="entry name" value="MCPsignal_dom"/>
</dbReference>
<dbReference type="PANTHER" id="PTHR32089">
    <property type="entry name" value="METHYL-ACCEPTING CHEMOTAXIS PROTEIN MCPB"/>
    <property type="match status" value="1"/>
</dbReference>
<dbReference type="PATRIC" id="fig|1379739.3.peg.1590"/>